<comment type="subcellular location">
    <subcellularLocation>
        <location evidence="1">Cell envelope</location>
    </subcellularLocation>
</comment>
<dbReference type="RefSeq" id="WP_125468404.1">
    <property type="nucleotide sequence ID" value="NZ_RWBG01000005.1"/>
</dbReference>
<keyword evidence="7" id="KW-1185">Reference proteome</keyword>
<dbReference type="Proteomes" id="UP000270620">
    <property type="component" value="Unassembled WGS sequence"/>
</dbReference>
<dbReference type="PROSITE" id="PS51352">
    <property type="entry name" value="THIOREDOXIN_2"/>
    <property type="match status" value="1"/>
</dbReference>
<dbReference type="PROSITE" id="PS51257">
    <property type="entry name" value="PROKAR_LIPOPROTEIN"/>
    <property type="match status" value="1"/>
</dbReference>
<sequence length="348" mass="38971">MKRLPLLLLALAAVSCNKVEEKPKDYVSFSGTITNKNSDSLVVRSRTYSKTIAVNEDGTFSDTLKLDTGIYNLFDGAESTDIFLKNGFDISMTIDTKMFDETVKYTGEGAEHSNFLAQKSLKEEDLLNIDELSKLEDSTALVNELNTIKSELTTFYKSNTKIDSTITENALKNVEPMLKSYQGYLLSKITLKKELPKGSPSPVFENYENHAGGTTSLSDLKGKYVYIDVWATWCGPCKAEIPYLKEVEKKYHDKNIEFVSISIDDAKRSGGGSMEKAKEKWSNMVEEKELGGIQLISDKNWQSEFVQNYKINGIPRFILIDPDGNIVSPDAPRPSSDALIKLFNELNI</sequence>
<accession>A0A428JWR0</accession>
<feature type="domain" description="Thioredoxin" evidence="5">
    <location>
        <begin position="195"/>
        <end position="348"/>
    </location>
</feature>
<dbReference type="Gene3D" id="3.40.30.10">
    <property type="entry name" value="Glutaredoxin"/>
    <property type="match status" value="1"/>
</dbReference>
<reference evidence="6 7" key="1">
    <citation type="submission" date="2018-12" db="EMBL/GenBank/DDBJ databases">
        <title>Mangrovimonas spongiae sp. nov., a novel member of the genus Mangrovimonas isolated from marine sponge.</title>
        <authorList>
            <person name="Zhuang L."/>
            <person name="Luo L."/>
        </authorList>
    </citation>
    <scope>NUCLEOTIDE SEQUENCE [LARGE SCALE GENOMIC DNA]</scope>
    <source>
        <strain evidence="6 7">HN-E26</strain>
    </source>
</reference>
<dbReference type="GO" id="GO:0016491">
    <property type="term" value="F:oxidoreductase activity"/>
    <property type="evidence" value="ECO:0007669"/>
    <property type="project" value="InterPro"/>
</dbReference>
<dbReference type="InterPro" id="IPR036249">
    <property type="entry name" value="Thioredoxin-like_sf"/>
</dbReference>
<evidence type="ECO:0000313" key="6">
    <source>
        <dbReference type="EMBL" id="RSK38560.1"/>
    </source>
</evidence>
<dbReference type="GO" id="GO:0017004">
    <property type="term" value="P:cytochrome complex assembly"/>
    <property type="evidence" value="ECO:0007669"/>
    <property type="project" value="UniProtKB-KW"/>
</dbReference>
<evidence type="ECO:0000256" key="1">
    <source>
        <dbReference type="ARBA" id="ARBA00004196"/>
    </source>
</evidence>
<dbReference type="Pfam" id="PF08534">
    <property type="entry name" value="Redoxin"/>
    <property type="match status" value="1"/>
</dbReference>
<dbReference type="EMBL" id="RWBG01000005">
    <property type="protein sequence ID" value="RSK38560.1"/>
    <property type="molecule type" value="Genomic_DNA"/>
</dbReference>
<dbReference type="InterPro" id="IPR013740">
    <property type="entry name" value="Redoxin"/>
</dbReference>
<dbReference type="AlphaFoldDB" id="A0A428JWR0"/>
<evidence type="ECO:0000313" key="7">
    <source>
        <dbReference type="Proteomes" id="UP000270620"/>
    </source>
</evidence>
<dbReference type="OrthoDB" id="743079at2"/>
<gene>
    <name evidence="6" type="ORF">EJA19_10890</name>
</gene>
<dbReference type="PANTHER" id="PTHR42852">
    <property type="entry name" value="THIOL:DISULFIDE INTERCHANGE PROTEIN DSBE"/>
    <property type="match status" value="1"/>
</dbReference>
<evidence type="ECO:0000256" key="2">
    <source>
        <dbReference type="ARBA" id="ARBA00022748"/>
    </source>
</evidence>
<dbReference type="InterPro" id="IPR013766">
    <property type="entry name" value="Thioredoxin_domain"/>
</dbReference>
<comment type="caution">
    <text evidence="6">The sequence shown here is derived from an EMBL/GenBank/DDBJ whole genome shotgun (WGS) entry which is preliminary data.</text>
</comment>
<keyword evidence="3" id="KW-1015">Disulfide bond</keyword>
<dbReference type="SUPFAM" id="SSF52833">
    <property type="entry name" value="Thioredoxin-like"/>
    <property type="match status" value="1"/>
</dbReference>
<evidence type="ECO:0000259" key="5">
    <source>
        <dbReference type="PROSITE" id="PS51352"/>
    </source>
</evidence>
<name>A0A428JWR0_9FLAO</name>
<dbReference type="PANTHER" id="PTHR42852:SF6">
    <property type="entry name" value="THIOL:DISULFIDE INTERCHANGE PROTEIN DSBE"/>
    <property type="match status" value="1"/>
</dbReference>
<dbReference type="CDD" id="cd02966">
    <property type="entry name" value="TlpA_like_family"/>
    <property type="match status" value="1"/>
</dbReference>
<dbReference type="InterPro" id="IPR050553">
    <property type="entry name" value="Thioredoxin_ResA/DsbE_sf"/>
</dbReference>
<protein>
    <submittedName>
        <fullName evidence="6">TlpA family protein disulfide reductase</fullName>
    </submittedName>
</protein>
<evidence type="ECO:0000256" key="3">
    <source>
        <dbReference type="ARBA" id="ARBA00023157"/>
    </source>
</evidence>
<dbReference type="GO" id="GO:0030313">
    <property type="term" value="C:cell envelope"/>
    <property type="evidence" value="ECO:0007669"/>
    <property type="project" value="UniProtKB-SubCell"/>
</dbReference>
<keyword evidence="4" id="KW-0676">Redox-active center</keyword>
<proteinExistence type="predicted"/>
<evidence type="ECO:0000256" key="4">
    <source>
        <dbReference type="ARBA" id="ARBA00023284"/>
    </source>
</evidence>
<keyword evidence="2" id="KW-0201">Cytochrome c-type biogenesis</keyword>
<organism evidence="6 7">
    <name type="scientific">Mangrovimonas spongiae</name>
    <dbReference type="NCBI Taxonomy" id="2494697"/>
    <lineage>
        <taxon>Bacteria</taxon>
        <taxon>Pseudomonadati</taxon>
        <taxon>Bacteroidota</taxon>
        <taxon>Flavobacteriia</taxon>
        <taxon>Flavobacteriales</taxon>
        <taxon>Flavobacteriaceae</taxon>
        <taxon>Mangrovimonas</taxon>
    </lineage>
</organism>